<dbReference type="AlphaFoldDB" id="A0ABD1Q2P1"/>
<comment type="caution">
    <text evidence="2">The sequence shown here is derived from an EMBL/GenBank/DDBJ whole genome shotgun (WGS) entry which is preliminary data.</text>
</comment>
<gene>
    <name evidence="2" type="ORF">Adt_38593</name>
</gene>
<feature type="region of interest" description="Disordered" evidence="1">
    <location>
        <begin position="62"/>
        <end position="89"/>
    </location>
</feature>
<dbReference type="EMBL" id="JBFOLK010000012">
    <property type="protein sequence ID" value="KAL2470457.1"/>
    <property type="molecule type" value="Genomic_DNA"/>
</dbReference>
<evidence type="ECO:0000256" key="1">
    <source>
        <dbReference type="SAM" id="MobiDB-lite"/>
    </source>
</evidence>
<protein>
    <submittedName>
        <fullName evidence="2">Zinc finger A20 and AN1 domain-containing stress-associated protein 5</fullName>
    </submittedName>
</protein>
<reference evidence="3" key="1">
    <citation type="submission" date="2024-07" db="EMBL/GenBank/DDBJ databases">
        <title>Two chromosome-level genome assemblies of Korean endemic species Abeliophyllum distichum and Forsythia ovata (Oleaceae).</title>
        <authorList>
            <person name="Jang H."/>
        </authorList>
    </citation>
    <scope>NUCLEOTIDE SEQUENCE [LARGE SCALE GENOMIC DNA]</scope>
</reference>
<proteinExistence type="predicted"/>
<evidence type="ECO:0000313" key="3">
    <source>
        <dbReference type="Proteomes" id="UP001604336"/>
    </source>
</evidence>
<organism evidence="2 3">
    <name type="scientific">Abeliophyllum distichum</name>
    <dbReference type="NCBI Taxonomy" id="126358"/>
    <lineage>
        <taxon>Eukaryota</taxon>
        <taxon>Viridiplantae</taxon>
        <taxon>Streptophyta</taxon>
        <taxon>Embryophyta</taxon>
        <taxon>Tracheophyta</taxon>
        <taxon>Spermatophyta</taxon>
        <taxon>Magnoliopsida</taxon>
        <taxon>eudicotyledons</taxon>
        <taxon>Gunneridae</taxon>
        <taxon>Pentapetalae</taxon>
        <taxon>asterids</taxon>
        <taxon>lamiids</taxon>
        <taxon>Lamiales</taxon>
        <taxon>Oleaceae</taxon>
        <taxon>Forsythieae</taxon>
        <taxon>Abeliophyllum</taxon>
    </lineage>
</organism>
<evidence type="ECO:0000313" key="2">
    <source>
        <dbReference type="EMBL" id="KAL2470457.1"/>
    </source>
</evidence>
<sequence length="158" mass="17339">MAQKTEKEETKFKVVTETITLCVKCGIAGNSVANDSCKTCLSAIAARSTSSVVAVYIESKKTFRSSSSSRSSPRRKLKPVETSNDLKKDDSDLVDAVPVKREVKQCSGCRRKVGLTGFRVDVASFSAPIIIIPTSMIAARTTRPPDDRPSQEKIRWLR</sequence>
<keyword evidence="3" id="KW-1185">Reference proteome</keyword>
<name>A0ABD1Q2P1_9LAMI</name>
<dbReference type="Proteomes" id="UP001604336">
    <property type="component" value="Unassembled WGS sequence"/>
</dbReference>
<accession>A0ABD1Q2P1</accession>